<dbReference type="RefSeq" id="WP_199869065.1">
    <property type="nucleotide sequence ID" value="NZ_JAAGPU010000002.1"/>
</dbReference>
<dbReference type="GO" id="GO:0008324">
    <property type="term" value="F:monoatomic cation transmembrane transporter activity"/>
    <property type="evidence" value="ECO:0007669"/>
    <property type="project" value="InterPro"/>
</dbReference>
<dbReference type="GO" id="GO:0016020">
    <property type="term" value="C:membrane"/>
    <property type="evidence" value="ECO:0007669"/>
    <property type="project" value="UniProtKB-SubCell"/>
</dbReference>
<keyword evidence="6 7" id="KW-0472">Membrane</keyword>
<sequence>MFSNFLIKKFVKNYDDVKNKEVRERFGYLGGFIGILVNLFLFVIKLSVGLISNSIAVIADAFNNLSDVGSSVITIFGFKLSSKPADKEHPFGHGRIEYISALIVAFLVMLVGFQFILSSIDRIKNPTTITFAWMPFILILVSILFKLWLSIFYKNLGNKINSSALKASSVDAISDAISSSTVALSLFLSKFISFPIDGYMGIIVSLIILYAGFNLVKDTLDPLLGSAPDAELVENIQKEVLKYNEIHGVHDLLVHNYGPGRIMASIHAEVPCDISIIKIHEIIDAAEKEISDKLNIFLVIHMDPINTNDEEVLKDKLLVENLLLKFPIVKSIHDFRVVGEGNIKNIIFDAVINSHENFSKDDENNLIENLNYEIKKTHSHYNLLITIDRDYLGI</sequence>
<dbReference type="SUPFAM" id="SSF160240">
    <property type="entry name" value="Cation efflux protein cytoplasmic domain-like"/>
    <property type="match status" value="2"/>
</dbReference>
<keyword evidence="4 7" id="KW-0812">Transmembrane</keyword>
<dbReference type="Proteomes" id="UP000481872">
    <property type="component" value="Unassembled WGS sequence"/>
</dbReference>
<feature type="transmembrane region" description="Helical" evidence="7">
    <location>
        <begin position="129"/>
        <end position="149"/>
    </location>
</feature>
<feature type="transmembrane region" description="Helical" evidence="7">
    <location>
        <begin position="26"/>
        <end position="48"/>
    </location>
</feature>
<dbReference type="InterPro" id="IPR002524">
    <property type="entry name" value="Cation_efflux"/>
</dbReference>
<evidence type="ECO:0000256" key="4">
    <source>
        <dbReference type="ARBA" id="ARBA00022692"/>
    </source>
</evidence>
<protein>
    <submittedName>
        <fullName evidence="10">Cation transporter</fullName>
    </submittedName>
</protein>
<dbReference type="PANTHER" id="PTHR43840:SF15">
    <property type="entry name" value="MITOCHONDRIAL METAL TRANSPORTER 1-RELATED"/>
    <property type="match status" value="1"/>
</dbReference>
<dbReference type="FunFam" id="1.20.1510.10:FF:000006">
    <property type="entry name" value="Divalent cation efflux transporter"/>
    <property type="match status" value="1"/>
</dbReference>
<dbReference type="AlphaFoldDB" id="A0A6M0H1G4"/>
<evidence type="ECO:0000256" key="7">
    <source>
        <dbReference type="SAM" id="Phobius"/>
    </source>
</evidence>
<dbReference type="Gene3D" id="1.20.1510.10">
    <property type="entry name" value="Cation efflux protein transmembrane domain"/>
    <property type="match status" value="1"/>
</dbReference>
<dbReference type="InterPro" id="IPR050291">
    <property type="entry name" value="CDF_Transporter"/>
</dbReference>
<dbReference type="Pfam" id="PF01545">
    <property type="entry name" value="Cation_efflux"/>
    <property type="match status" value="1"/>
</dbReference>
<name>A0A6M0H1G4_9CLOT</name>
<comment type="similarity">
    <text evidence="2">Belongs to the cation diffusion facilitator (CDF) transporter (TC 2.A.4) family.</text>
</comment>
<dbReference type="InterPro" id="IPR058533">
    <property type="entry name" value="Cation_efflux_TM"/>
</dbReference>
<dbReference type="InterPro" id="IPR027469">
    <property type="entry name" value="Cation_efflux_TMD_sf"/>
</dbReference>
<evidence type="ECO:0000256" key="3">
    <source>
        <dbReference type="ARBA" id="ARBA00022448"/>
    </source>
</evidence>
<organism evidence="10 11">
    <name type="scientific">Clostridium senegalense</name>
    <dbReference type="NCBI Taxonomy" id="1465809"/>
    <lineage>
        <taxon>Bacteria</taxon>
        <taxon>Bacillati</taxon>
        <taxon>Bacillota</taxon>
        <taxon>Clostridia</taxon>
        <taxon>Eubacteriales</taxon>
        <taxon>Clostridiaceae</taxon>
        <taxon>Clostridium</taxon>
    </lineage>
</organism>
<keyword evidence="3" id="KW-0813">Transport</keyword>
<evidence type="ECO:0000256" key="2">
    <source>
        <dbReference type="ARBA" id="ARBA00008114"/>
    </source>
</evidence>
<keyword evidence="5 7" id="KW-1133">Transmembrane helix</keyword>
<evidence type="ECO:0000259" key="9">
    <source>
        <dbReference type="Pfam" id="PF16916"/>
    </source>
</evidence>
<keyword evidence="11" id="KW-1185">Reference proteome</keyword>
<reference evidence="10 11" key="1">
    <citation type="submission" date="2020-02" db="EMBL/GenBank/DDBJ databases">
        <title>Genome assembly of a novel Clostridium senegalense strain.</title>
        <authorList>
            <person name="Gupta T.B."/>
            <person name="Jauregui R."/>
            <person name="Maclean P."/>
            <person name="Nawarathana A."/>
            <person name="Brightwell G."/>
        </authorList>
    </citation>
    <scope>NUCLEOTIDE SEQUENCE [LARGE SCALE GENOMIC DNA]</scope>
    <source>
        <strain evidence="10 11">AGRFS4</strain>
    </source>
</reference>
<feature type="transmembrane region" description="Helical" evidence="7">
    <location>
        <begin position="98"/>
        <end position="117"/>
    </location>
</feature>
<evidence type="ECO:0000313" key="11">
    <source>
        <dbReference type="Proteomes" id="UP000481872"/>
    </source>
</evidence>
<feature type="domain" description="Cation efflux protein cytoplasmic" evidence="9">
    <location>
        <begin position="228"/>
        <end position="304"/>
    </location>
</feature>
<dbReference type="EMBL" id="JAAGPU010000002">
    <property type="protein sequence ID" value="NEU03731.1"/>
    <property type="molecule type" value="Genomic_DNA"/>
</dbReference>
<gene>
    <name evidence="10" type="ORF">G3M99_02440</name>
</gene>
<comment type="caution">
    <text evidence="10">The sequence shown here is derived from an EMBL/GenBank/DDBJ whole genome shotgun (WGS) entry which is preliminary data.</text>
</comment>
<accession>A0A6M0H1G4</accession>
<evidence type="ECO:0000256" key="1">
    <source>
        <dbReference type="ARBA" id="ARBA00004141"/>
    </source>
</evidence>
<proteinExistence type="inferred from homology"/>
<dbReference type="SUPFAM" id="SSF161111">
    <property type="entry name" value="Cation efflux protein transmembrane domain-like"/>
    <property type="match status" value="1"/>
</dbReference>
<dbReference type="InterPro" id="IPR027470">
    <property type="entry name" value="Cation_efflux_CTD"/>
</dbReference>
<evidence type="ECO:0000256" key="6">
    <source>
        <dbReference type="ARBA" id="ARBA00023136"/>
    </source>
</evidence>
<feature type="transmembrane region" description="Helical" evidence="7">
    <location>
        <begin position="198"/>
        <end position="216"/>
    </location>
</feature>
<dbReference type="Gene3D" id="3.30.70.1350">
    <property type="entry name" value="Cation efflux protein, cytoplasmic domain"/>
    <property type="match status" value="1"/>
</dbReference>
<evidence type="ECO:0000256" key="5">
    <source>
        <dbReference type="ARBA" id="ARBA00022989"/>
    </source>
</evidence>
<feature type="domain" description="Cation efflux protein transmembrane" evidence="8">
    <location>
        <begin position="32"/>
        <end position="224"/>
    </location>
</feature>
<dbReference type="PANTHER" id="PTHR43840">
    <property type="entry name" value="MITOCHONDRIAL METAL TRANSPORTER 1-RELATED"/>
    <property type="match status" value="1"/>
</dbReference>
<dbReference type="InterPro" id="IPR036837">
    <property type="entry name" value="Cation_efflux_CTD_sf"/>
</dbReference>
<evidence type="ECO:0000313" key="10">
    <source>
        <dbReference type="EMBL" id="NEU03731.1"/>
    </source>
</evidence>
<dbReference type="Pfam" id="PF16916">
    <property type="entry name" value="ZT_dimer"/>
    <property type="match status" value="1"/>
</dbReference>
<comment type="subcellular location">
    <subcellularLocation>
        <location evidence="1">Membrane</location>
        <topology evidence="1">Multi-pass membrane protein</topology>
    </subcellularLocation>
</comment>
<evidence type="ECO:0000259" key="8">
    <source>
        <dbReference type="Pfam" id="PF01545"/>
    </source>
</evidence>
<dbReference type="NCBIfam" id="TIGR01297">
    <property type="entry name" value="CDF"/>
    <property type="match status" value="1"/>
</dbReference>